<dbReference type="InterPro" id="IPR013096">
    <property type="entry name" value="Cupin_2"/>
</dbReference>
<dbReference type="EMBL" id="JBHSRS010000084">
    <property type="protein sequence ID" value="MFC6284076.1"/>
    <property type="molecule type" value="Genomic_DNA"/>
</dbReference>
<keyword evidence="5" id="KW-1185">Reference proteome</keyword>
<reference evidence="5" key="1">
    <citation type="journal article" date="2019" name="Int. J. Syst. Evol. Microbiol.">
        <title>The Global Catalogue of Microorganisms (GCM) 10K type strain sequencing project: providing services to taxonomists for standard genome sequencing and annotation.</title>
        <authorList>
            <consortium name="The Broad Institute Genomics Platform"/>
            <consortium name="The Broad Institute Genome Sequencing Center for Infectious Disease"/>
            <person name="Wu L."/>
            <person name="Ma J."/>
        </authorList>
    </citation>
    <scope>NUCLEOTIDE SEQUENCE [LARGE SCALE GENOMIC DNA]</scope>
    <source>
        <strain evidence="5">CCUG 39402</strain>
    </source>
</reference>
<evidence type="ECO:0000313" key="5">
    <source>
        <dbReference type="Proteomes" id="UP001596270"/>
    </source>
</evidence>
<dbReference type="PANTHER" id="PTHR41517:SF1">
    <property type="entry name" value="CUPIN"/>
    <property type="match status" value="1"/>
</dbReference>
<dbReference type="Gene3D" id="2.60.120.10">
    <property type="entry name" value="Jelly Rolls"/>
    <property type="match status" value="1"/>
</dbReference>
<dbReference type="InterPro" id="IPR011051">
    <property type="entry name" value="RmlC_Cupin_sf"/>
</dbReference>
<keyword evidence="2" id="KW-0560">Oxidoreductase</keyword>
<evidence type="ECO:0000313" key="4">
    <source>
        <dbReference type="EMBL" id="MFC6284076.1"/>
    </source>
</evidence>
<dbReference type="PANTHER" id="PTHR41517">
    <property type="entry name" value="1,2-DIOXYGENASE PROTEIN-RELATED"/>
    <property type="match status" value="1"/>
</dbReference>
<sequence length="356" mass="38594">MDQAVSPAPYADFITVLDAVQSQPLWDRYHRITTRHPQSPAAAHLWPWAAMAPLVDRAVAEVAMADAERRVLLFTNPDAGGSVATMRSISGGLQTLLPGEVAHAHRHTLAALRFVMQGQGAVTTVNDQQCQMSEGDLVLTPSWTWHEHTHPGEGRMVWFDGLDLPLSHHLDTMFFEMAAPGLVAVEPLPTRAPAVPSDGATLLPDSCDAASVSAGGFKPSRFRYSAERAWSALAQSVPRGDGSRLLRYIDATSGGPVLPTLDCYLMGLDKSMPTRGRRSTASAICVVAEGEGTSIIGGTTIAWRRNDVFTLPHWQWATHTASSSHAKLFLMSDRELVAGMGYLREEDQEDKAETSS</sequence>
<evidence type="ECO:0000256" key="2">
    <source>
        <dbReference type="ARBA" id="ARBA00023002"/>
    </source>
</evidence>
<proteinExistence type="predicted"/>
<name>A0ABW1U5X2_9BURK</name>
<dbReference type="RefSeq" id="WP_371439840.1">
    <property type="nucleotide sequence ID" value="NZ_JBHSRS010000084.1"/>
</dbReference>
<dbReference type="CDD" id="cd02216">
    <property type="entry name" value="cupin_GDO-like_N"/>
    <property type="match status" value="1"/>
</dbReference>
<gene>
    <name evidence="4" type="ORF">ACFQND_22855</name>
</gene>
<protein>
    <submittedName>
        <fullName evidence="4">Cupin domain-containing protein</fullName>
    </submittedName>
</protein>
<dbReference type="Proteomes" id="UP001596270">
    <property type="component" value="Unassembled WGS sequence"/>
</dbReference>
<evidence type="ECO:0000259" key="3">
    <source>
        <dbReference type="Pfam" id="PF07883"/>
    </source>
</evidence>
<accession>A0ABW1U5X2</accession>
<comment type="caution">
    <text evidence="4">The sequence shown here is derived from an EMBL/GenBank/DDBJ whole genome shotgun (WGS) entry which is preliminary data.</text>
</comment>
<dbReference type="CDD" id="cd06992">
    <property type="entry name" value="cupin_GDO-like_C"/>
    <property type="match status" value="1"/>
</dbReference>
<feature type="domain" description="Cupin type-2" evidence="3">
    <location>
        <begin position="93"/>
        <end position="160"/>
    </location>
</feature>
<dbReference type="InterPro" id="IPR014710">
    <property type="entry name" value="RmlC-like_jellyroll"/>
</dbReference>
<organism evidence="4 5">
    <name type="scientific">Polaromonas aquatica</name>
    <dbReference type="NCBI Taxonomy" id="332657"/>
    <lineage>
        <taxon>Bacteria</taxon>
        <taxon>Pseudomonadati</taxon>
        <taxon>Pseudomonadota</taxon>
        <taxon>Betaproteobacteria</taxon>
        <taxon>Burkholderiales</taxon>
        <taxon>Comamonadaceae</taxon>
        <taxon>Polaromonas</taxon>
    </lineage>
</organism>
<evidence type="ECO:0000256" key="1">
    <source>
        <dbReference type="ARBA" id="ARBA00022964"/>
    </source>
</evidence>
<dbReference type="Pfam" id="PF07883">
    <property type="entry name" value="Cupin_2"/>
    <property type="match status" value="1"/>
</dbReference>
<dbReference type="SUPFAM" id="SSF51182">
    <property type="entry name" value="RmlC-like cupins"/>
    <property type="match status" value="1"/>
</dbReference>
<dbReference type="InterPro" id="IPR047183">
    <property type="entry name" value="GDO-like"/>
</dbReference>
<keyword evidence="1" id="KW-0223">Dioxygenase</keyword>